<dbReference type="RefSeq" id="WP_349297019.1">
    <property type="nucleotide sequence ID" value="NZ_JBEDNQ010000002.1"/>
</dbReference>
<proteinExistence type="predicted"/>
<dbReference type="InterPro" id="IPR020845">
    <property type="entry name" value="AMP-binding_CS"/>
</dbReference>
<dbReference type="PANTHER" id="PTHR43767">
    <property type="entry name" value="LONG-CHAIN-FATTY-ACID--COA LIGASE"/>
    <property type="match status" value="1"/>
</dbReference>
<dbReference type="InterPro" id="IPR042099">
    <property type="entry name" value="ANL_N_sf"/>
</dbReference>
<dbReference type="Gene3D" id="3.40.50.12780">
    <property type="entry name" value="N-terminal domain of ligase-like"/>
    <property type="match status" value="1"/>
</dbReference>
<evidence type="ECO:0000259" key="1">
    <source>
        <dbReference type="Pfam" id="PF00501"/>
    </source>
</evidence>
<dbReference type="InterPro" id="IPR025110">
    <property type="entry name" value="AMP-bd_C"/>
</dbReference>
<dbReference type="InterPro" id="IPR045851">
    <property type="entry name" value="AMP-bd_C_sf"/>
</dbReference>
<keyword evidence="4" id="KW-1185">Reference proteome</keyword>
<dbReference type="Pfam" id="PF13193">
    <property type="entry name" value="AMP-binding_C"/>
    <property type="match status" value="1"/>
</dbReference>
<dbReference type="PROSITE" id="PS00455">
    <property type="entry name" value="AMP_BINDING"/>
    <property type="match status" value="1"/>
</dbReference>
<feature type="domain" description="AMP-binding enzyme C-terminal" evidence="2">
    <location>
        <begin position="412"/>
        <end position="486"/>
    </location>
</feature>
<dbReference type="Proteomes" id="UP001494902">
    <property type="component" value="Unassembled WGS sequence"/>
</dbReference>
<protein>
    <submittedName>
        <fullName evidence="3">Class I adenylate-forming enzyme family protein</fullName>
    </submittedName>
</protein>
<dbReference type="Pfam" id="PF00501">
    <property type="entry name" value="AMP-binding"/>
    <property type="match status" value="1"/>
</dbReference>
<organism evidence="3 4">
    <name type="scientific">Pseudonocardia nematodicida</name>
    <dbReference type="NCBI Taxonomy" id="1206997"/>
    <lineage>
        <taxon>Bacteria</taxon>
        <taxon>Bacillati</taxon>
        <taxon>Actinomycetota</taxon>
        <taxon>Actinomycetes</taxon>
        <taxon>Pseudonocardiales</taxon>
        <taxon>Pseudonocardiaceae</taxon>
        <taxon>Pseudonocardia</taxon>
    </lineage>
</organism>
<dbReference type="InterPro" id="IPR050237">
    <property type="entry name" value="ATP-dep_AMP-bd_enzyme"/>
</dbReference>
<comment type="caution">
    <text evidence="3">The sequence shown here is derived from an EMBL/GenBank/DDBJ whole genome shotgun (WGS) entry which is preliminary data.</text>
</comment>
<sequence length="511" mass="55184">MIIDGVRWWARNNPDRTAIVFDGADEVDYATLDRWTDGAARRLAGAGVRPGDRVGFVGANSLEWIVSAIGALKLGAVAVPFNNRFTAAEFRYQLGDAEPVAVVADGHARSTMADAVGDAPIALLPMESFAEQRPQPDSAPADPLPPTPVAPDDVAIIVYTSGTTSEPKGVTITHRGFVSFVTEFAVTEPVMRPGGRIIYVLSMSGMPGLPWHVLHPLTRGMTLFYERGFHAASMLRRIADRRIEVACGVPLLFEQMSATPEFATADLSCLRLATVAGARVSPDNLRQWLDKGVLLRQSYGMTELHGLSSMNPVDEAVVHPEAIGRGSVFTPHRVVRDDGSECRPGEEGEIVARGPSITPGYWRKPDATAAAWRDGWFRTGDLGVADESGLIRMVDRMKDLIISGGYNIAPSEIENVIAELPGVDEVCVIPVDDARFGETPAAIVHGDAAPDGAAVAAHCRTSLAGYKVPRYVIHHSDPLPRTASGKIARRLVRDLYPDVPGTHPRIREESR</sequence>
<name>A0ABV1K632_9PSEU</name>
<dbReference type="EMBL" id="JBEDNQ010000002">
    <property type="protein sequence ID" value="MEQ3549927.1"/>
    <property type="molecule type" value="Genomic_DNA"/>
</dbReference>
<feature type="domain" description="AMP-dependent synthetase/ligase" evidence="1">
    <location>
        <begin position="7"/>
        <end position="362"/>
    </location>
</feature>
<accession>A0ABV1K632</accession>
<dbReference type="Gene3D" id="3.30.300.30">
    <property type="match status" value="1"/>
</dbReference>
<dbReference type="SUPFAM" id="SSF56801">
    <property type="entry name" value="Acetyl-CoA synthetase-like"/>
    <property type="match status" value="1"/>
</dbReference>
<dbReference type="InterPro" id="IPR000873">
    <property type="entry name" value="AMP-dep_synth/lig_dom"/>
</dbReference>
<dbReference type="PANTHER" id="PTHR43767:SF1">
    <property type="entry name" value="NONRIBOSOMAL PEPTIDE SYNTHASE PES1 (EUROFUNG)-RELATED"/>
    <property type="match status" value="1"/>
</dbReference>
<evidence type="ECO:0000313" key="4">
    <source>
        <dbReference type="Proteomes" id="UP001494902"/>
    </source>
</evidence>
<evidence type="ECO:0000259" key="2">
    <source>
        <dbReference type="Pfam" id="PF13193"/>
    </source>
</evidence>
<reference evidence="3 4" key="1">
    <citation type="submission" date="2024-03" db="EMBL/GenBank/DDBJ databases">
        <title>Draft genome sequence of Pseudonocardia nematodicida JCM 31783.</title>
        <authorList>
            <person name="Butdee W."/>
            <person name="Duangmal K."/>
        </authorList>
    </citation>
    <scope>NUCLEOTIDE SEQUENCE [LARGE SCALE GENOMIC DNA]</scope>
    <source>
        <strain evidence="3 4">JCM 31783</strain>
    </source>
</reference>
<gene>
    <name evidence="3" type="ORF">WIS52_05545</name>
</gene>
<evidence type="ECO:0000313" key="3">
    <source>
        <dbReference type="EMBL" id="MEQ3549927.1"/>
    </source>
</evidence>